<reference evidence="9" key="3">
    <citation type="submission" date="2025-09" db="UniProtKB">
        <authorList>
            <consortium name="Ensembl"/>
        </authorList>
    </citation>
    <scope>IDENTIFICATION</scope>
</reference>
<evidence type="ECO:0000256" key="7">
    <source>
        <dbReference type="ARBA" id="ARBA00023242"/>
    </source>
</evidence>
<dbReference type="Pfam" id="PF13359">
    <property type="entry name" value="DDE_Tnp_4"/>
    <property type="match status" value="1"/>
</dbReference>
<keyword evidence="7" id="KW-0539">Nucleus</keyword>
<dbReference type="STRING" id="80972.ENSAOCP00000023367"/>
<reference evidence="9 10" key="1">
    <citation type="submission" date="2022-01" db="EMBL/GenBank/DDBJ databases">
        <title>A chromosome-scale genome assembly of the false clownfish, Amphiprion ocellaris.</title>
        <authorList>
            <person name="Ryu T."/>
        </authorList>
    </citation>
    <scope>NUCLEOTIDE SEQUENCE [LARGE SCALE GENOMIC DNA]</scope>
</reference>
<protein>
    <recommendedName>
        <fullName evidence="8">DDE Tnp4 domain-containing protein</fullName>
    </recommendedName>
</protein>
<keyword evidence="5" id="KW-0479">Metal-binding</keyword>
<evidence type="ECO:0000256" key="2">
    <source>
        <dbReference type="ARBA" id="ARBA00004123"/>
    </source>
</evidence>
<evidence type="ECO:0000313" key="10">
    <source>
        <dbReference type="Proteomes" id="UP001501940"/>
    </source>
</evidence>
<dbReference type="InterPro" id="IPR027806">
    <property type="entry name" value="HARBI1_dom"/>
</dbReference>
<accession>A0A3Q1C7B9</accession>
<dbReference type="AlphaFoldDB" id="A0A3Q1C7B9"/>
<dbReference type="PANTHER" id="PTHR22930:SF286">
    <property type="entry name" value="NUCLEASE HARBI1"/>
    <property type="match status" value="1"/>
</dbReference>
<feature type="domain" description="DDE Tnp4" evidence="8">
    <location>
        <begin position="174"/>
        <end position="268"/>
    </location>
</feature>
<organism evidence="9 10">
    <name type="scientific">Amphiprion ocellaris</name>
    <name type="common">Clown anemonefish</name>
    <dbReference type="NCBI Taxonomy" id="80972"/>
    <lineage>
        <taxon>Eukaryota</taxon>
        <taxon>Metazoa</taxon>
        <taxon>Chordata</taxon>
        <taxon>Craniata</taxon>
        <taxon>Vertebrata</taxon>
        <taxon>Euteleostomi</taxon>
        <taxon>Actinopterygii</taxon>
        <taxon>Neopterygii</taxon>
        <taxon>Teleostei</taxon>
        <taxon>Neoteleostei</taxon>
        <taxon>Acanthomorphata</taxon>
        <taxon>Ovalentaria</taxon>
        <taxon>Pomacentridae</taxon>
        <taxon>Amphiprion</taxon>
    </lineage>
</organism>
<evidence type="ECO:0000256" key="6">
    <source>
        <dbReference type="ARBA" id="ARBA00022801"/>
    </source>
</evidence>
<comment type="similarity">
    <text evidence="3">Belongs to the HARBI1 family.</text>
</comment>
<dbReference type="GO" id="GO:0004518">
    <property type="term" value="F:nuclease activity"/>
    <property type="evidence" value="ECO:0007669"/>
    <property type="project" value="UniProtKB-KW"/>
</dbReference>
<dbReference type="PANTHER" id="PTHR22930">
    <property type="match status" value="1"/>
</dbReference>
<keyword evidence="4" id="KW-0540">Nuclease</keyword>
<dbReference type="Proteomes" id="UP001501940">
    <property type="component" value="Chromosome 15"/>
</dbReference>
<keyword evidence="6" id="KW-0378">Hydrolase</keyword>
<keyword evidence="10" id="KW-1185">Reference proteome</keyword>
<evidence type="ECO:0000256" key="5">
    <source>
        <dbReference type="ARBA" id="ARBA00022723"/>
    </source>
</evidence>
<evidence type="ECO:0000256" key="4">
    <source>
        <dbReference type="ARBA" id="ARBA00022722"/>
    </source>
</evidence>
<comment type="cofactor">
    <cofactor evidence="1">
        <name>a divalent metal cation</name>
        <dbReference type="ChEBI" id="CHEBI:60240"/>
    </cofactor>
</comment>
<dbReference type="GO" id="GO:0016787">
    <property type="term" value="F:hydrolase activity"/>
    <property type="evidence" value="ECO:0007669"/>
    <property type="project" value="UniProtKB-KW"/>
</dbReference>
<dbReference type="GeneTree" id="ENSGT00940000154348"/>
<evidence type="ECO:0000313" key="9">
    <source>
        <dbReference type="Ensembl" id="ENSAOCP00000023367.2"/>
    </source>
</evidence>
<dbReference type="OMA" id="ESTVCKI"/>
<dbReference type="GO" id="GO:0005634">
    <property type="term" value="C:nucleus"/>
    <property type="evidence" value="ECO:0007669"/>
    <property type="project" value="UniProtKB-SubCell"/>
</dbReference>
<name>A0A3Q1C7B9_AMPOC</name>
<sequence>MDYLDYINEAERQPPRPERRLLRDRISLLNEFDGTDLLDRFLMNKHNSAEISCLLQTKLSCDSVRGTTVPPSLQVLITLRFLACGTFHHETADLCGVSESTVCKIVHKVFKAICELIKDYIKFPDAVDQTTYKVQFCEYGNFPGCPSTEDPELYGNRKNWSSINVQGVCTPTVQIFQNSSLCAQFEAGQHSGILLGDSGYEQTNFLFTPYLHPIRPEPQRYSQAHIHTRGLVERMFGIWKNCFHCLRNALHFEPRRCCIVIVAMAVMTSPPPSNNIKYSESCVASTPGKHQDWMEYQGGG</sequence>
<comment type="subcellular location">
    <subcellularLocation>
        <location evidence="2">Nucleus</location>
    </subcellularLocation>
</comment>
<evidence type="ECO:0000256" key="1">
    <source>
        <dbReference type="ARBA" id="ARBA00001968"/>
    </source>
</evidence>
<proteinExistence type="inferred from homology"/>
<evidence type="ECO:0000256" key="3">
    <source>
        <dbReference type="ARBA" id="ARBA00006958"/>
    </source>
</evidence>
<evidence type="ECO:0000259" key="8">
    <source>
        <dbReference type="Pfam" id="PF13359"/>
    </source>
</evidence>
<dbReference type="InterPro" id="IPR045249">
    <property type="entry name" value="HARBI1-like"/>
</dbReference>
<dbReference type="GO" id="GO:0046872">
    <property type="term" value="F:metal ion binding"/>
    <property type="evidence" value="ECO:0007669"/>
    <property type="project" value="UniProtKB-KW"/>
</dbReference>
<reference evidence="9" key="2">
    <citation type="submission" date="2025-08" db="UniProtKB">
        <authorList>
            <consortium name="Ensembl"/>
        </authorList>
    </citation>
    <scope>IDENTIFICATION</scope>
</reference>
<dbReference type="Ensembl" id="ENSAOCT00000005573.2">
    <property type="protein sequence ID" value="ENSAOCP00000023367.2"/>
    <property type="gene ID" value="ENSAOCG00000009432.2"/>
</dbReference>